<dbReference type="KEGG" id="spse:SULPSESMR1_03404"/>
<dbReference type="InterPro" id="IPR006685">
    <property type="entry name" value="MscS_channel_2nd"/>
</dbReference>
<feature type="transmembrane region" description="Helical" evidence="8">
    <location>
        <begin position="89"/>
        <end position="109"/>
    </location>
</feature>
<keyword evidence="5 8" id="KW-1133">Transmembrane helix</keyword>
<dbReference type="InterPro" id="IPR011014">
    <property type="entry name" value="MscS_channel_TM-2"/>
</dbReference>
<dbReference type="EMBL" id="CP022415">
    <property type="protein sequence ID" value="ASM74176.1"/>
    <property type="molecule type" value="Genomic_DNA"/>
</dbReference>
<feature type="transmembrane region" description="Helical" evidence="8">
    <location>
        <begin position="249"/>
        <end position="267"/>
    </location>
</feature>
<dbReference type="InterPro" id="IPR052702">
    <property type="entry name" value="MscS-like_channel"/>
</dbReference>
<feature type="transmembrane region" description="Helical" evidence="8">
    <location>
        <begin position="115"/>
        <end position="134"/>
    </location>
</feature>
<evidence type="ECO:0000256" key="5">
    <source>
        <dbReference type="ARBA" id="ARBA00022989"/>
    </source>
</evidence>
<dbReference type="PANTHER" id="PTHR30347:SF1">
    <property type="entry name" value="MECHANOSENSITIVE CHANNEL MSCK"/>
    <property type="match status" value="1"/>
</dbReference>
<dbReference type="GO" id="GO:0005886">
    <property type="term" value="C:plasma membrane"/>
    <property type="evidence" value="ECO:0007669"/>
    <property type="project" value="UniProtKB-SubCell"/>
</dbReference>
<dbReference type="Proteomes" id="UP000199754">
    <property type="component" value="Chromosome"/>
</dbReference>
<feature type="domain" description="Mechanosensitive ion channel MscS C-terminal" evidence="10">
    <location>
        <begin position="345"/>
        <end position="427"/>
    </location>
</feature>
<dbReference type="STRING" id="1402135.SAMN05444149_10855"/>
<evidence type="ECO:0000313" key="11">
    <source>
        <dbReference type="EMBL" id="ASM74176.1"/>
    </source>
</evidence>
<sequence length="471" mass="52157">MENTTETGAKFGLDLLEAIRTSAGTIQSFLISLMQPGWRLYQVLIIIALAVLCYGLHKFSGRILQSWVRSREGWKAWQLRMVVQIRRRLGLLWYSVLGWTLWLVMQEITWPSRSYLIGLAATLATAWAFIGFSARLVRNRFLRRVVTWSLWIYVTLFYLNVSDEVAAFLDRMAVAVGDFRLSLLTLIIAAVVIGVLFTLARLLSNTTAATIRKNEDISPSMQVLAVKAVQIGLYGFAFFAGIKAVGIDLTGLAVLTGAIGVGLGFGLQKVISNLVSGVIILLDKSIKPGDVISLGDTFGWIQTLGARYASVVTRDGKEYLIPNEDLITGQVVNWSHSNDFVRLDIYFGTSYTDDPHQVRKLAIEAAKSADRVLSHRPPVCHVVGFGDSSVDYILRFWIKDPTGGLTNIRGNVYLALWDIFKENDISIPFPQREVRMLGETSKQAFGEKAPSPADAETPVAKDDTAPNTSFG</sequence>
<evidence type="ECO:0000259" key="9">
    <source>
        <dbReference type="Pfam" id="PF00924"/>
    </source>
</evidence>
<dbReference type="PANTHER" id="PTHR30347">
    <property type="entry name" value="POTASSIUM CHANNEL RELATED"/>
    <property type="match status" value="1"/>
</dbReference>
<evidence type="ECO:0000256" key="4">
    <source>
        <dbReference type="ARBA" id="ARBA00022692"/>
    </source>
</evidence>
<feature type="transmembrane region" description="Helical" evidence="8">
    <location>
        <begin position="224"/>
        <end position="243"/>
    </location>
</feature>
<dbReference type="Pfam" id="PF21082">
    <property type="entry name" value="MS_channel_3rd"/>
    <property type="match status" value="1"/>
</dbReference>
<evidence type="ECO:0000256" key="1">
    <source>
        <dbReference type="ARBA" id="ARBA00004651"/>
    </source>
</evidence>
<dbReference type="Pfam" id="PF00924">
    <property type="entry name" value="MS_channel_2nd"/>
    <property type="match status" value="1"/>
</dbReference>
<name>A0A221K5B6_9RHOB</name>
<feature type="domain" description="Mechanosensitive ion channel MscS" evidence="9">
    <location>
        <begin position="270"/>
        <end position="336"/>
    </location>
</feature>
<feature type="transmembrane region" description="Helical" evidence="8">
    <location>
        <begin position="181"/>
        <end position="203"/>
    </location>
</feature>
<evidence type="ECO:0000256" key="6">
    <source>
        <dbReference type="ARBA" id="ARBA00023136"/>
    </source>
</evidence>
<evidence type="ECO:0000256" key="2">
    <source>
        <dbReference type="ARBA" id="ARBA00008017"/>
    </source>
</evidence>
<dbReference type="Gene3D" id="1.10.287.1260">
    <property type="match status" value="1"/>
</dbReference>
<dbReference type="SUPFAM" id="SSF50182">
    <property type="entry name" value="Sm-like ribonucleoproteins"/>
    <property type="match status" value="1"/>
</dbReference>
<evidence type="ECO:0000256" key="8">
    <source>
        <dbReference type="SAM" id="Phobius"/>
    </source>
</evidence>
<dbReference type="GO" id="GO:0008381">
    <property type="term" value="F:mechanosensitive monoatomic ion channel activity"/>
    <property type="evidence" value="ECO:0007669"/>
    <property type="project" value="UniProtKB-ARBA"/>
</dbReference>
<dbReference type="InterPro" id="IPR011066">
    <property type="entry name" value="MscS_channel_C_sf"/>
</dbReference>
<dbReference type="InterPro" id="IPR010920">
    <property type="entry name" value="LSM_dom_sf"/>
</dbReference>
<dbReference type="AlphaFoldDB" id="A0A221K5B6"/>
<comment type="similarity">
    <text evidence="2">Belongs to the MscS (TC 1.A.23) family.</text>
</comment>
<dbReference type="InterPro" id="IPR023408">
    <property type="entry name" value="MscS_beta-dom_sf"/>
</dbReference>
<proteinExistence type="inferred from homology"/>
<evidence type="ECO:0000259" key="10">
    <source>
        <dbReference type="Pfam" id="PF21082"/>
    </source>
</evidence>
<feature type="transmembrane region" description="Helical" evidence="8">
    <location>
        <begin position="141"/>
        <end position="161"/>
    </location>
</feature>
<reference evidence="11 12" key="1">
    <citation type="submission" date="2017-07" db="EMBL/GenBank/DDBJ databases">
        <title>Genome Sequence of Sulfitobacter pseudonitzschiae Strain SMR1 Isolated from a culture of the Diatom Skeletonema marinoi.</title>
        <authorList>
            <person name="Topel M."/>
            <person name="Pinder M.I.M."/>
            <person name="Johansson O.N."/>
            <person name="Kourtchenko O."/>
            <person name="Godhe A."/>
            <person name="Clarke A.K."/>
        </authorList>
    </citation>
    <scope>NUCLEOTIDE SEQUENCE [LARGE SCALE GENOMIC DNA]</scope>
    <source>
        <strain evidence="11 12">SMR1</strain>
    </source>
</reference>
<accession>A0A221K5B6</accession>
<dbReference type="OrthoDB" id="9799209at2"/>
<keyword evidence="12" id="KW-1185">Reference proteome</keyword>
<protein>
    <submittedName>
        <fullName evidence="11">Putative MscS family protein.1</fullName>
    </submittedName>
</protein>
<feature type="transmembrane region" description="Helical" evidence="8">
    <location>
        <begin position="38"/>
        <end position="56"/>
    </location>
</feature>
<dbReference type="Gene3D" id="2.30.30.60">
    <property type="match status" value="1"/>
</dbReference>
<keyword evidence="3" id="KW-1003">Cell membrane</keyword>
<evidence type="ECO:0000256" key="7">
    <source>
        <dbReference type="SAM" id="MobiDB-lite"/>
    </source>
</evidence>
<comment type="subcellular location">
    <subcellularLocation>
        <location evidence="1">Cell membrane</location>
        <topology evidence="1">Multi-pass membrane protein</topology>
    </subcellularLocation>
</comment>
<dbReference type="SUPFAM" id="SSF82861">
    <property type="entry name" value="Mechanosensitive channel protein MscS (YggB), transmembrane region"/>
    <property type="match status" value="1"/>
</dbReference>
<keyword evidence="6 8" id="KW-0472">Membrane</keyword>
<dbReference type="SUPFAM" id="SSF82689">
    <property type="entry name" value="Mechanosensitive channel protein MscS (YggB), C-terminal domain"/>
    <property type="match status" value="1"/>
</dbReference>
<dbReference type="Gene3D" id="3.30.70.100">
    <property type="match status" value="1"/>
</dbReference>
<gene>
    <name evidence="11" type="ORF">SULPSESMR1_03404</name>
</gene>
<keyword evidence="4 8" id="KW-0812">Transmembrane</keyword>
<organism evidence="11 12">
    <name type="scientific">Pseudosulfitobacter pseudonitzschiae</name>
    <dbReference type="NCBI Taxonomy" id="1402135"/>
    <lineage>
        <taxon>Bacteria</taxon>
        <taxon>Pseudomonadati</taxon>
        <taxon>Pseudomonadota</taxon>
        <taxon>Alphaproteobacteria</taxon>
        <taxon>Rhodobacterales</taxon>
        <taxon>Roseobacteraceae</taxon>
        <taxon>Pseudosulfitobacter</taxon>
    </lineage>
</organism>
<feature type="region of interest" description="Disordered" evidence="7">
    <location>
        <begin position="440"/>
        <end position="471"/>
    </location>
</feature>
<evidence type="ECO:0000256" key="3">
    <source>
        <dbReference type="ARBA" id="ARBA00022475"/>
    </source>
</evidence>
<evidence type="ECO:0000313" key="12">
    <source>
        <dbReference type="Proteomes" id="UP000199754"/>
    </source>
</evidence>
<dbReference type="InterPro" id="IPR049278">
    <property type="entry name" value="MS_channel_C"/>
</dbReference>